<name>A0A2U1JEZ3_SMIAN</name>
<feature type="region of interest" description="Disordered" evidence="1">
    <location>
        <begin position="1"/>
        <end position="50"/>
    </location>
</feature>
<protein>
    <submittedName>
        <fullName evidence="2">Uncharacterized protein</fullName>
    </submittedName>
</protein>
<dbReference type="Proteomes" id="UP000245591">
    <property type="component" value="Unassembled WGS sequence"/>
</dbReference>
<keyword evidence="3" id="KW-1185">Reference proteome</keyword>
<reference evidence="2 3" key="1">
    <citation type="journal article" date="2018" name="MBio">
        <title>Comparative Genomics Reveals the Core Gene Toolbox for the Fungus-Insect Symbiosis.</title>
        <authorList>
            <person name="Wang Y."/>
            <person name="Stata M."/>
            <person name="Wang W."/>
            <person name="Stajich J.E."/>
            <person name="White M.M."/>
            <person name="Moncalvo J.M."/>
        </authorList>
    </citation>
    <scope>NUCLEOTIDE SEQUENCE [LARGE SCALE GENOMIC DNA]</scope>
    <source>
        <strain evidence="2 3">AUS-126-30</strain>
    </source>
</reference>
<dbReference type="AlphaFoldDB" id="A0A2U1JEZ3"/>
<evidence type="ECO:0000313" key="2">
    <source>
        <dbReference type="EMBL" id="PWA03589.1"/>
    </source>
</evidence>
<organism evidence="2 3">
    <name type="scientific">Smittium angustum</name>
    <dbReference type="NCBI Taxonomy" id="133377"/>
    <lineage>
        <taxon>Eukaryota</taxon>
        <taxon>Fungi</taxon>
        <taxon>Fungi incertae sedis</taxon>
        <taxon>Zoopagomycota</taxon>
        <taxon>Kickxellomycotina</taxon>
        <taxon>Harpellomycetes</taxon>
        <taxon>Harpellales</taxon>
        <taxon>Legeriomycetaceae</taxon>
        <taxon>Smittium</taxon>
    </lineage>
</organism>
<evidence type="ECO:0000256" key="1">
    <source>
        <dbReference type="SAM" id="MobiDB-lite"/>
    </source>
</evidence>
<accession>A0A2U1JEZ3</accession>
<feature type="compositionally biased region" description="Polar residues" evidence="1">
    <location>
        <begin position="7"/>
        <end position="47"/>
    </location>
</feature>
<comment type="caution">
    <text evidence="2">The sequence shown here is derived from an EMBL/GenBank/DDBJ whole genome shotgun (WGS) entry which is preliminary data.</text>
</comment>
<dbReference type="EMBL" id="MBFU01000011">
    <property type="protein sequence ID" value="PWA03589.1"/>
    <property type="molecule type" value="Genomic_DNA"/>
</dbReference>
<gene>
    <name evidence="2" type="ORF">BB558_000231</name>
</gene>
<evidence type="ECO:0000313" key="3">
    <source>
        <dbReference type="Proteomes" id="UP000245591"/>
    </source>
</evidence>
<sequence>MTCPDSIDSTLQTKPETSNTNNSTERVVSQSEKGDITNENQQKQLESNHLPEDLEFSKILSEINATEKVLDEFELRTNLVLEKIEKLLK</sequence>
<proteinExistence type="predicted"/>